<evidence type="ECO:0000313" key="2">
    <source>
        <dbReference type="Proteomes" id="UP001589783"/>
    </source>
</evidence>
<evidence type="ECO:0000313" key="1">
    <source>
        <dbReference type="EMBL" id="MFC0313487.1"/>
    </source>
</evidence>
<dbReference type="RefSeq" id="WP_382359740.1">
    <property type="nucleotide sequence ID" value="NZ_JBHLWV010000005.1"/>
</dbReference>
<reference evidence="1 2" key="1">
    <citation type="submission" date="2024-09" db="EMBL/GenBank/DDBJ databases">
        <authorList>
            <person name="Sun Q."/>
            <person name="Mori K."/>
        </authorList>
    </citation>
    <scope>NUCLEOTIDE SEQUENCE [LARGE SCALE GENOMIC DNA]</scope>
    <source>
        <strain evidence="1 2">CCM 7957</strain>
    </source>
</reference>
<dbReference type="Proteomes" id="UP001589783">
    <property type="component" value="Unassembled WGS sequence"/>
</dbReference>
<proteinExistence type="predicted"/>
<accession>A0ABV6H3P5</accession>
<evidence type="ECO:0008006" key="3">
    <source>
        <dbReference type="Google" id="ProtNLM"/>
    </source>
</evidence>
<keyword evidence="2" id="KW-1185">Reference proteome</keyword>
<dbReference type="EMBL" id="JBHLWV010000005">
    <property type="protein sequence ID" value="MFC0313487.1"/>
    <property type="molecule type" value="Genomic_DNA"/>
</dbReference>
<name>A0ABV6H3P5_9ACTN</name>
<sequence length="339" mass="35505">MADATIAEQLLDAQVRWTLARLTGDQVPGLITALVDDALATAATVTVGELVDPAEVKALARLSATRVPASATATTLTEAAAQILSDGPAEEYTLRELVDRDHVERLSEEILALTPALERALDELTTSPLVASLASRFVGRIVNDVLAGNRAMAEKIPGVGSLMNLGTSVAGKAIGKTGEQFEQLFGDTAAKGAEFAMGRLNKIIIATLDDPQTRTAVMEVFDLYADRPAGRGERLLAPDDALRVAGLAQDVAITAAASPPMLALLDAFIDGFFATYADHPAAVLIEDIDLTRDDLVERAVAMGPTLLAAAAASGELERIVRDHLAPFYASPEVAAILGS</sequence>
<organism evidence="1 2">
    <name type="scientific">Gordonia phosphorivorans</name>
    <dbReference type="NCBI Taxonomy" id="1056982"/>
    <lineage>
        <taxon>Bacteria</taxon>
        <taxon>Bacillati</taxon>
        <taxon>Actinomycetota</taxon>
        <taxon>Actinomycetes</taxon>
        <taxon>Mycobacteriales</taxon>
        <taxon>Gordoniaceae</taxon>
        <taxon>Gordonia</taxon>
    </lineage>
</organism>
<comment type="caution">
    <text evidence="1">The sequence shown here is derived from an EMBL/GenBank/DDBJ whole genome shotgun (WGS) entry which is preliminary data.</text>
</comment>
<protein>
    <recommendedName>
        <fullName evidence="3">Flagellar motor switch protein FliG</fullName>
    </recommendedName>
</protein>
<gene>
    <name evidence="1" type="ORF">ACFFJD_01290</name>
</gene>